<dbReference type="Proteomes" id="UP000779574">
    <property type="component" value="Unassembled WGS sequence"/>
</dbReference>
<evidence type="ECO:0000313" key="2">
    <source>
        <dbReference type="Proteomes" id="UP000779574"/>
    </source>
</evidence>
<proteinExistence type="predicted"/>
<accession>A0A9P8E5F5</accession>
<organism evidence="1 2">
    <name type="scientific">Aureobasidium melanogenum</name>
    <name type="common">Aureobasidium pullulans var. melanogenum</name>
    <dbReference type="NCBI Taxonomy" id="46634"/>
    <lineage>
        <taxon>Eukaryota</taxon>
        <taxon>Fungi</taxon>
        <taxon>Dikarya</taxon>
        <taxon>Ascomycota</taxon>
        <taxon>Pezizomycotina</taxon>
        <taxon>Dothideomycetes</taxon>
        <taxon>Dothideomycetidae</taxon>
        <taxon>Dothideales</taxon>
        <taxon>Saccotheciaceae</taxon>
        <taxon>Aureobasidium</taxon>
    </lineage>
</organism>
<dbReference type="PANTHER" id="PTHR34724">
    <property type="entry name" value="OS12G0596101 PROTEIN"/>
    <property type="match status" value="1"/>
</dbReference>
<dbReference type="AlphaFoldDB" id="A0A9P8E5F5"/>
<reference evidence="1" key="1">
    <citation type="journal article" date="2021" name="J Fungi (Basel)">
        <title>Virulence traits and population genomics of the black yeast Aureobasidium melanogenum.</title>
        <authorList>
            <person name="Cernosa A."/>
            <person name="Sun X."/>
            <person name="Gostincar C."/>
            <person name="Fang C."/>
            <person name="Gunde-Cimerman N."/>
            <person name="Song Z."/>
        </authorList>
    </citation>
    <scope>NUCLEOTIDE SEQUENCE</scope>
    <source>
        <strain evidence="1">EXF-9911</strain>
    </source>
</reference>
<dbReference type="EMBL" id="JAHFXF010000915">
    <property type="protein sequence ID" value="KAG9681066.1"/>
    <property type="molecule type" value="Genomic_DNA"/>
</dbReference>
<dbReference type="PANTHER" id="PTHR34724:SF2">
    <property type="entry name" value="OS12G0596101 PROTEIN"/>
    <property type="match status" value="1"/>
</dbReference>
<sequence length="92" mass="9947">MCKGAVCDNCSRISPPLNASRISASLALMTHIPASLLTTSIGKRTWFGCGMHVPSVMDSIPKSEWCDCEPKTEKNGTEYPPMGKLDRTFGIA</sequence>
<gene>
    <name evidence="1" type="ORF">KCU76_g14743</name>
</gene>
<name>A0A9P8E5F5_AURME</name>
<comment type="caution">
    <text evidence="1">The sequence shown here is derived from an EMBL/GenBank/DDBJ whole genome shotgun (WGS) entry which is preliminary data.</text>
</comment>
<feature type="non-terminal residue" evidence="1">
    <location>
        <position position="92"/>
    </location>
</feature>
<evidence type="ECO:0000313" key="1">
    <source>
        <dbReference type="EMBL" id="KAG9681066.1"/>
    </source>
</evidence>
<protein>
    <submittedName>
        <fullName evidence="1">Uncharacterized protein</fullName>
    </submittedName>
</protein>
<reference evidence="1" key="2">
    <citation type="submission" date="2021-08" db="EMBL/GenBank/DDBJ databases">
        <authorList>
            <person name="Gostincar C."/>
            <person name="Sun X."/>
            <person name="Song Z."/>
            <person name="Gunde-Cimerman N."/>
        </authorList>
    </citation>
    <scope>NUCLEOTIDE SEQUENCE</scope>
    <source>
        <strain evidence="1">EXF-9911</strain>
    </source>
</reference>